<feature type="region of interest" description="Disordered" evidence="1">
    <location>
        <begin position="124"/>
        <end position="152"/>
    </location>
</feature>
<dbReference type="AlphaFoldDB" id="A0A0M3JSH0"/>
<feature type="compositionally biased region" description="Basic and acidic residues" evidence="1">
    <location>
        <begin position="36"/>
        <end position="48"/>
    </location>
</feature>
<evidence type="ECO:0000313" key="5">
    <source>
        <dbReference type="WBParaSite" id="ASIM_0001092401-mRNA-1"/>
    </source>
</evidence>
<sequence>MNFLKSNLNKVITVVVVVSATIASIIVYSYYSSRGTEKQSEKSRERRVNSKSKKSSKAIDITVKKLPDEVDVEISPSRSPTGNEPGRSQSTRLVEGGISDEVSGSVIDQTLKFQATREDIVYVPPPEDLDHQEDEKGSTVPKPPSPPLRQTDVYSCECDQSTSRSSIIDGAFDSSIEVQTARTETQPVRYDPFTPVNLLEEQGVSDLSDKSLQEPEGVLNHRIIVPFLPVLNAICYAAKHVELLGQLRDNYSFYERNYV</sequence>
<evidence type="ECO:0000256" key="1">
    <source>
        <dbReference type="SAM" id="MobiDB-lite"/>
    </source>
</evidence>
<reference evidence="3 4" key="2">
    <citation type="submission" date="2018-11" db="EMBL/GenBank/DDBJ databases">
        <authorList>
            <consortium name="Pathogen Informatics"/>
        </authorList>
    </citation>
    <scope>NUCLEOTIDE SEQUENCE [LARGE SCALE GENOMIC DNA]</scope>
</reference>
<proteinExistence type="predicted"/>
<reference evidence="5" key="1">
    <citation type="submission" date="2017-02" db="UniProtKB">
        <authorList>
            <consortium name="WormBaseParasite"/>
        </authorList>
    </citation>
    <scope>IDENTIFICATION</scope>
</reference>
<keyword evidence="2" id="KW-0472">Membrane</keyword>
<dbReference type="WBParaSite" id="ASIM_0001092401-mRNA-1">
    <property type="protein sequence ID" value="ASIM_0001092401-mRNA-1"/>
    <property type="gene ID" value="ASIM_0001092401"/>
</dbReference>
<feature type="compositionally biased region" description="Polar residues" evidence="1">
    <location>
        <begin position="76"/>
        <end position="91"/>
    </location>
</feature>
<keyword evidence="4" id="KW-1185">Reference proteome</keyword>
<organism evidence="5">
    <name type="scientific">Anisakis simplex</name>
    <name type="common">Herring worm</name>
    <dbReference type="NCBI Taxonomy" id="6269"/>
    <lineage>
        <taxon>Eukaryota</taxon>
        <taxon>Metazoa</taxon>
        <taxon>Ecdysozoa</taxon>
        <taxon>Nematoda</taxon>
        <taxon>Chromadorea</taxon>
        <taxon>Rhabditida</taxon>
        <taxon>Spirurina</taxon>
        <taxon>Ascaridomorpha</taxon>
        <taxon>Ascaridoidea</taxon>
        <taxon>Anisakidae</taxon>
        <taxon>Anisakis</taxon>
        <taxon>Anisakis simplex complex</taxon>
    </lineage>
</organism>
<evidence type="ECO:0000313" key="4">
    <source>
        <dbReference type="Proteomes" id="UP000267096"/>
    </source>
</evidence>
<gene>
    <name evidence="3" type="ORF">ASIM_LOCUS10482</name>
</gene>
<dbReference type="Proteomes" id="UP000267096">
    <property type="component" value="Unassembled WGS sequence"/>
</dbReference>
<dbReference type="OrthoDB" id="5819820at2759"/>
<dbReference type="EMBL" id="UYRR01031001">
    <property type="protein sequence ID" value="VDK43056.1"/>
    <property type="molecule type" value="Genomic_DNA"/>
</dbReference>
<evidence type="ECO:0000256" key="2">
    <source>
        <dbReference type="SAM" id="Phobius"/>
    </source>
</evidence>
<accession>A0A0M3JSH0</accession>
<feature type="transmembrane region" description="Helical" evidence="2">
    <location>
        <begin position="12"/>
        <end position="31"/>
    </location>
</feature>
<protein>
    <submittedName>
        <fullName evidence="3 5">Uncharacterized protein</fullName>
    </submittedName>
</protein>
<keyword evidence="2" id="KW-1133">Transmembrane helix</keyword>
<feature type="region of interest" description="Disordered" evidence="1">
    <location>
        <begin position="36"/>
        <end position="91"/>
    </location>
</feature>
<name>A0A0M3JSH0_ANISI</name>
<evidence type="ECO:0000313" key="3">
    <source>
        <dbReference type="EMBL" id="VDK43056.1"/>
    </source>
</evidence>
<keyword evidence="2" id="KW-0812">Transmembrane</keyword>